<organism evidence="5 6">
    <name type="scientific">Candidatus Erysipelatoclostridium merdavium</name>
    <dbReference type="NCBI Taxonomy" id="2838566"/>
    <lineage>
        <taxon>Bacteria</taxon>
        <taxon>Bacillati</taxon>
        <taxon>Bacillota</taxon>
        <taxon>Erysipelotrichia</taxon>
        <taxon>Erysipelotrichales</taxon>
        <taxon>Erysipelotrichales incertae sedis</taxon>
    </lineage>
</organism>
<name>A0A9D1XJY8_9FIRM</name>
<comment type="similarity">
    <text evidence="2">Belongs to the threonine aldolase family.</text>
</comment>
<protein>
    <submittedName>
        <fullName evidence="5">Aminotransferase class I/II-fold pyridoxal phosphate-dependent enzyme</fullName>
    </submittedName>
</protein>
<dbReference type="GO" id="GO:0006520">
    <property type="term" value="P:amino acid metabolic process"/>
    <property type="evidence" value="ECO:0007669"/>
    <property type="project" value="InterPro"/>
</dbReference>
<comment type="cofactor">
    <cofactor evidence="1">
        <name>pyridoxal 5'-phosphate</name>
        <dbReference type="ChEBI" id="CHEBI:597326"/>
    </cofactor>
</comment>
<reference evidence="5" key="1">
    <citation type="journal article" date="2021" name="PeerJ">
        <title>Extensive microbial diversity within the chicken gut microbiome revealed by metagenomics and culture.</title>
        <authorList>
            <person name="Gilroy R."/>
            <person name="Ravi A."/>
            <person name="Getino M."/>
            <person name="Pursley I."/>
            <person name="Horton D.L."/>
            <person name="Alikhan N.F."/>
            <person name="Baker D."/>
            <person name="Gharbi K."/>
            <person name="Hall N."/>
            <person name="Watson M."/>
            <person name="Adriaenssens E.M."/>
            <person name="Foster-Nyarko E."/>
            <person name="Jarju S."/>
            <person name="Secka A."/>
            <person name="Antonio M."/>
            <person name="Oren A."/>
            <person name="Chaudhuri R.R."/>
            <person name="La Ragione R."/>
            <person name="Hildebrand F."/>
            <person name="Pallen M.J."/>
        </authorList>
    </citation>
    <scope>NUCLEOTIDE SEQUENCE</scope>
    <source>
        <strain evidence="5">ChiGjej1B1-14440</strain>
    </source>
</reference>
<keyword evidence="3" id="KW-0663">Pyridoxal phosphate</keyword>
<dbReference type="SUPFAM" id="SSF53383">
    <property type="entry name" value="PLP-dependent transferases"/>
    <property type="match status" value="1"/>
</dbReference>
<evidence type="ECO:0000259" key="4">
    <source>
        <dbReference type="Pfam" id="PF01212"/>
    </source>
</evidence>
<dbReference type="PANTHER" id="PTHR48097:SF5">
    <property type="entry name" value="LOW SPECIFICITY L-THREONINE ALDOLASE"/>
    <property type="match status" value="1"/>
</dbReference>
<dbReference type="GO" id="GO:0016829">
    <property type="term" value="F:lyase activity"/>
    <property type="evidence" value="ECO:0007669"/>
    <property type="project" value="InterPro"/>
</dbReference>
<dbReference type="Gene3D" id="3.40.640.10">
    <property type="entry name" value="Type I PLP-dependent aspartate aminotransferase-like (Major domain)"/>
    <property type="match status" value="1"/>
</dbReference>
<dbReference type="InterPro" id="IPR015421">
    <property type="entry name" value="PyrdxlP-dep_Trfase_major"/>
</dbReference>
<sequence>MYSFTNDYSEGAHPKIMEALIKTNLEQCDGYGLDKYCKEATMLLKKQLQNDNVDVHYLVGGTQTNAVLISSALKPYQAVIAVDSGHINVHETGAIEATGHKVLTVPHKNGKLTPDMIVDILNQHPDEHMVQPKMVYISQSTEYGSVYYLDELKAIYKTCQEHQLYLFVDGARLGSALAMENTPSLADLAKYSDAFYIGGTKMGALFGECLVIINDDLKPDFRYNIKQKGAMLAKGRLLGVQFKELFSNNLYLEIGQYENEMADLLRAGLKNFKMYVDSPTNQLFPIVNDKLIKELQKDFSFNIMDKIDDDHHCIRLVTSWATPQEAVENFVEKINQEFVD</sequence>
<accession>A0A9D1XJY8</accession>
<feature type="domain" description="Aromatic amino acid beta-eliminating lyase/threonine aldolase" evidence="4">
    <location>
        <begin position="16"/>
        <end position="231"/>
    </location>
</feature>
<evidence type="ECO:0000256" key="3">
    <source>
        <dbReference type="ARBA" id="ARBA00022898"/>
    </source>
</evidence>
<dbReference type="PANTHER" id="PTHR48097">
    <property type="entry name" value="L-THREONINE ALDOLASE-RELATED"/>
    <property type="match status" value="1"/>
</dbReference>
<dbReference type="InterPro" id="IPR015424">
    <property type="entry name" value="PyrdxlP-dep_Trfase"/>
</dbReference>
<comment type="caution">
    <text evidence="5">The sequence shown here is derived from an EMBL/GenBank/DDBJ whole genome shotgun (WGS) entry which is preliminary data.</text>
</comment>
<keyword evidence="5" id="KW-0808">Transferase</keyword>
<evidence type="ECO:0000256" key="2">
    <source>
        <dbReference type="ARBA" id="ARBA00006966"/>
    </source>
</evidence>
<gene>
    <name evidence="5" type="ORF">H9980_01360</name>
</gene>
<evidence type="ECO:0000313" key="5">
    <source>
        <dbReference type="EMBL" id="HIX80610.1"/>
    </source>
</evidence>
<keyword evidence="5" id="KW-0032">Aminotransferase</keyword>
<dbReference type="InterPro" id="IPR001597">
    <property type="entry name" value="ArAA_b-elim_lyase/Thr_aldolase"/>
</dbReference>
<dbReference type="InterPro" id="IPR015422">
    <property type="entry name" value="PyrdxlP-dep_Trfase_small"/>
</dbReference>
<dbReference type="GO" id="GO:0008483">
    <property type="term" value="F:transaminase activity"/>
    <property type="evidence" value="ECO:0007669"/>
    <property type="project" value="UniProtKB-KW"/>
</dbReference>
<dbReference type="Gene3D" id="3.90.1150.10">
    <property type="entry name" value="Aspartate Aminotransferase, domain 1"/>
    <property type="match status" value="1"/>
</dbReference>
<dbReference type="EMBL" id="DXET01000035">
    <property type="protein sequence ID" value="HIX80610.1"/>
    <property type="molecule type" value="Genomic_DNA"/>
</dbReference>
<dbReference type="Pfam" id="PF01212">
    <property type="entry name" value="Beta_elim_lyase"/>
    <property type="match status" value="1"/>
</dbReference>
<reference evidence="5" key="2">
    <citation type="submission" date="2021-04" db="EMBL/GenBank/DDBJ databases">
        <authorList>
            <person name="Gilroy R."/>
        </authorList>
    </citation>
    <scope>NUCLEOTIDE SEQUENCE</scope>
    <source>
        <strain evidence="5">ChiGjej1B1-14440</strain>
    </source>
</reference>
<proteinExistence type="inferred from homology"/>
<evidence type="ECO:0000313" key="6">
    <source>
        <dbReference type="Proteomes" id="UP000886724"/>
    </source>
</evidence>
<dbReference type="Proteomes" id="UP000886724">
    <property type="component" value="Unassembled WGS sequence"/>
</dbReference>
<dbReference type="AlphaFoldDB" id="A0A9D1XJY8"/>
<evidence type="ECO:0000256" key="1">
    <source>
        <dbReference type="ARBA" id="ARBA00001933"/>
    </source>
</evidence>